<feature type="domain" description="Ig-like" evidence="2">
    <location>
        <begin position="929"/>
        <end position="1020"/>
    </location>
</feature>
<feature type="region of interest" description="Disordered" evidence="1">
    <location>
        <begin position="587"/>
        <end position="617"/>
    </location>
</feature>
<dbReference type="CDD" id="cd00096">
    <property type="entry name" value="Ig"/>
    <property type="match status" value="2"/>
</dbReference>
<feature type="compositionally biased region" description="Basic and acidic residues" evidence="1">
    <location>
        <begin position="587"/>
        <end position="615"/>
    </location>
</feature>
<feature type="region of interest" description="Disordered" evidence="1">
    <location>
        <begin position="435"/>
        <end position="488"/>
    </location>
</feature>
<evidence type="ECO:0000256" key="1">
    <source>
        <dbReference type="SAM" id="MobiDB-lite"/>
    </source>
</evidence>
<feature type="compositionally biased region" description="Basic and acidic residues" evidence="1">
    <location>
        <begin position="361"/>
        <end position="381"/>
    </location>
</feature>
<feature type="compositionally biased region" description="Low complexity" evidence="1">
    <location>
        <begin position="320"/>
        <end position="331"/>
    </location>
</feature>
<dbReference type="Gene3D" id="2.60.40.10">
    <property type="entry name" value="Immunoglobulins"/>
    <property type="match status" value="3"/>
</dbReference>
<reference evidence="3 4" key="1">
    <citation type="submission" date="2020-08" db="EMBL/GenBank/DDBJ databases">
        <authorList>
            <person name="Koutsovoulos G."/>
            <person name="Danchin GJ E."/>
        </authorList>
    </citation>
    <scope>NUCLEOTIDE SEQUENCE [LARGE SCALE GENOMIC DNA]</scope>
</reference>
<feature type="compositionally biased region" description="Basic and acidic residues" evidence="1">
    <location>
        <begin position="466"/>
        <end position="477"/>
    </location>
</feature>
<feature type="compositionally biased region" description="Low complexity" evidence="1">
    <location>
        <begin position="441"/>
        <end position="452"/>
    </location>
</feature>
<dbReference type="EMBL" id="CAJEWN010000728">
    <property type="protein sequence ID" value="CAD2189041.1"/>
    <property type="molecule type" value="Genomic_DNA"/>
</dbReference>
<dbReference type="SUPFAM" id="SSF48726">
    <property type="entry name" value="Immunoglobulin"/>
    <property type="match status" value="2"/>
</dbReference>
<dbReference type="SMART" id="SM00409">
    <property type="entry name" value="IG"/>
    <property type="match status" value="1"/>
</dbReference>
<dbReference type="PROSITE" id="PS50835">
    <property type="entry name" value="IG_LIKE"/>
    <property type="match status" value="1"/>
</dbReference>
<evidence type="ECO:0000313" key="3">
    <source>
        <dbReference type="EMBL" id="CAD2189041.1"/>
    </source>
</evidence>
<dbReference type="InterPro" id="IPR003599">
    <property type="entry name" value="Ig_sub"/>
</dbReference>
<feature type="region of interest" description="Disordered" evidence="1">
    <location>
        <begin position="534"/>
        <end position="563"/>
    </location>
</feature>
<protein>
    <recommendedName>
        <fullName evidence="2">Ig-like domain-containing protein</fullName>
    </recommendedName>
</protein>
<gene>
    <name evidence="3" type="ORF">MENT_LOCUS41737</name>
</gene>
<dbReference type="OrthoDB" id="5868086at2759"/>
<evidence type="ECO:0000313" key="4">
    <source>
        <dbReference type="Proteomes" id="UP000580250"/>
    </source>
</evidence>
<feature type="compositionally biased region" description="Basic and acidic residues" evidence="1">
    <location>
        <begin position="84"/>
        <end position="106"/>
    </location>
</feature>
<dbReference type="InterPro" id="IPR007110">
    <property type="entry name" value="Ig-like_dom"/>
</dbReference>
<proteinExistence type="predicted"/>
<feature type="compositionally biased region" description="Basic and acidic residues" evidence="1">
    <location>
        <begin position="129"/>
        <end position="146"/>
    </location>
</feature>
<dbReference type="Pfam" id="PF07679">
    <property type="entry name" value="I-set"/>
    <property type="match status" value="1"/>
</dbReference>
<comment type="caution">
    <text evidence="3">The sequence shown here is derived from an EMBL/GenBank/DDBJ whole genome shotgun (WGS) entry which is preliminary data.</text>
</comment>
<accession>A0A6V7WPV4</accession>
<feature type="region of interest" description="Disordered" evidence="1">
    <location>
        <begin position="1189"/>
        <end position="1541"/>
    </location>
</feature>
<sequence length="1541" mass="174277">MPFELDVKAEARPEAQFQWKHNNFEIKSNDQVQIKHVGENNEKISFAKAVDGIVEVHAVNKLGKDIKRTKVIVDYNFDPSNENNDNKKLTEEMEEKGKEEIEEKSKKLEKKKKQVKEVKENGDLEGVETSEKKSEKISNKAKENNEAKQSLNNDLISIEKQEETYSLLIKVAESVADNLVANIFINALEEATQKLVDNEKNKKKVDKKKIASKEKTEAKKEKEGDILIEIDLINNKMSDNLNILANIQMFEVESVNKKVLSLPASKIKEKEKVASKSEKEVEISKESSEAKKIEEPVEGKIQEKIGADREDISEEERTKSLSQRRPSQQQLDNVNLQDMELLELVNRLRTVEGFLTEQPDEVGKEEKKEEERRRDKPVEEKIVQEAVSSEKDEFLVNGTWTIKDVHENQNIIADTAELEAKRQLEIAQKVKQHRDEIAAKQQQQQQQQSSRSPSRRRAEIQIVVVEQERTPDRKPEQHPPAQPIPYGGKPKINKITLGVFLNLPPHVVAFNVYLLETNSLNRINCCRNKSCFKNQKKQPETDKNEQSLIESEGYFTSSGENKTKGIEEEKNLDSQLLVRLKPEVPLEKSEAEPLSDISERTEDISDEMRDSGKGDKIRRKSRLEPETIAADLSFVQVLEKGESEAQILEMDRSNASGITRKILAKSSILQKLEEFKLGLQEKLTSDLFSLEQLFQAQFSARCGAKLEIVKNQECANIEVIVADFLLEKVESTEKKQLSTTESYQKPQFLEELPPSPIELLEGVERQVFPKCTFKGFPTPTVTWWIGNEPVLGNKFVDCIVEDDTSYLVAQKVPIEWDGKEIHCELLSSAGMSTSRSGTIRVLGNNEINVDIALEAVEEPQSEGVAEHALKTFYSARYGRKKQQKPTSKLSLGERKMSRESLSTVLERLDERRGHRPTTITRPSSFGGVPPFFIVSLAPSLYLNEGQNITLSAKCVGANRLIWKKDSSIIVGNEDKYIIDTVMSSGTTRLTILNINLRDEASYTCEGINEYGRASTECRMTTESDEMCENEADIFISCKKIDSEAHIEIGVLEAIKETEEITIKGDKRKVKKSVTFEAEEVNLRVDINFEDVDVLDVNLYESFEEVVSELIQVGIKEKEEVKMEEKETKLLSDFTLEVEINYETTDMLEIFLYETIEFVEKVISKGEIVIDDLKQKADAEAKQKAELEAKQKQEKQKLDDAKKKAETEAKQKAEAEAAKQKAAEPEAKKKAELETKQKADAEAKQKAELEAKQKQEKQKLDDAKKKAETEAKQKAEAEAAKQKAAEPEAKKKAELETKQKADAEAKQKAELEAKQKQEKQKLDDAKKKAETEAKQKAEAEAAKQKAAEPEAKKKAELETKQKADAEAKQKAELEAKQKQEKQKLDDAKKKAETEAKQKAEAEAAKQKAAEPEAKKKAELETKQKADAEAKQKAELEAKQKQEKQKLDDAKKKAETEAKQKAEAEAAKQKAAEPEAKKKAELETKQKADAEAKQKAELEAKQKQEKQKLDDAKKKAETEAKQKAEAEAAKQKAAEPEAKKKLN</sequence>
<dbReference type="InterPro" id="IPR050972">
    <property type="entry name" value="SDr-like"/>
</dbReference>
<dbReference type="InterPro" id="IPR036179">
    <property type="entry name" value="Ig-like_dom_sf"/>
</dbReference>
<organism evidence="3 4">
    <name type="scientific">Meloidogyne enterolobii</name>
    <name type="common">Root-knot nematode worm</name>
    <name type="synonym">Meloidogyne mayaguensis</name>
    <dbReference type="NCBI Taxonomy" id="390850"/>
    <lineage>
        <taxon>Eukaryota</taxon>
        <taxon>Metazoa</taxon>
        <taxon>Ecdysozoa</taxon>
        <taxon>Nematoda</taxon>
        <taxon>Chromadorea</taxon>
        <taxon>Rhabditida</taxon>
        <taxon>Tylenchina</taxon>
        <taxon>Tylenchomorpha</taxon>
        <taxon>Tylenchoidea</taxon>
        <taxon>Meloidogynidae</taxon>
        <taxon>Meloidogyninae</taxon>
        <taxon>Meloidogyne</taxon>
    </lineage>
</organism>
<feature type="region of interest" description="Disordered" evidence="1">
    <location>
        <begin position="78"/>
        <end position="147"/>
    </location>
</feature>
<dbReference type="InterPro" id="IPR013098">
    <property type="entry name" value="Ig_I-set"/>
</dbReference>
<feature type="region of interest" description="Disordered" evidence="1">
    <location>
        <begin position="358"/>
        <end position="381"/>
    </location>
</feature>
<dbReference type="InterPro" id="IPR013783">
    <property type="entry name" value="Ig-like_fold"/>
</dbReference>
<dbReference type="PANTHER" id="PTHR34403:SF16">
    <property type="entry name" value="GLYCINE, ALANINE AND ASPARAGINE-RICH PROTEIN-LIKE"/>
    <property type="match status" value="1"/>
</dbReference>
<feature type="compositionally biased region" description="Basic and acidic residues" evidence="1">
    <location>
        <begin position="271"/>
        <end position="319"/>
    </location>
</feature>
<evidence type="ECO:0000259" key="2">
    <source>
        <dbReference type="PROSITE" id="PS50835"/>
    </source>
</evidence>
<dbReference type="Proteomes" id="UP000580250">
    <property type="component" value="Unassembled WGS sequence"/>
</dbReference>
<name>A0A6V7WPV4_MELEN</name>
<feature type="compositionally biased region" description="Polar residues" evidence="1">
    <location>
        <begin position="546"/>
        <end position="560"/>
    </location>
</feature>
<dbReference type="PANTHER" id="PTHR34403">
    <property type="entry name" value="TOL-PAL SYSTEM PROTEIN TOLA"/>
    <property type="match status" value="1"/>
</dbReference>
<feature type="region of interest" description="Disordered" evidence="1">
    <location>
        <begin position="271"/>
        <end position="333"/>
    </location>
</feature>